<comment type="caution">
    <text evidence="2">The sequence shown here is derived from an EMBL/GenBank/DDBJ whole genome shotgun (WGS) entry which is preliminary data.</text>
</comment>
<dbReference type="Pfam" id="PF00175">
    <property type="entry name" value="NAD_binding_1"/>
    <property type="match status" value="1"/>
</dbReference>
<evidence type="ECO:0000259" key="1">
    <source>
        <dbReference type="Pfam" id="PF00175"/>
    </source>
</evidence>
<dbReference type="AlphaFoldDB" id="A0A2P6PLG0"/>
<dbReference type="PANTHER" id="PTHR47215:SF1">
    <property type="entry name" value="F9L1.8 PROTEIN"/>
    <property type="match status" value="1"/>
</dbReference>
<accession>A0A2P6PLG0</accession>
<feature type="domain" description="Oxidoreductase FAD/NAD(P)-binding" evidence="1">
    <location>
        <begin position="23"/>
        <end position="74"/>
    </location>
</feature>
<dbReference type="InterPro" id="IPR001433">
    <property type="entry name" value="OxRdtase_FAD/NAD-bd"/>
</dbReference>
<dbReference type="STRING" id="74649.A0A2P6PLG0"/>
<dbReference type="Gene3D" id="3.40.50.80">
    <property type="entry name" value="Nucleotide-binding domain of ferredoxin-NADP reductase (FNR) module"/>
    <property type="match status" value="1"/>
</dbReference>
<proteinExistence type="predicted"/>
<sequence>MRKGFEIDQIEPLENYPTVLIFATGYGTSPIGSLIESRFNADKRSDVKLFYGVRNLDNMAYQDRIKDWEASGVKRVPILSQPHGIMNFYRTV</sequence>
<gene>
    <name evidence="2" type="ORF">RchiOBHm_Chr6g0253871</name>
</gene>
<evidence type="ECO:0000313" key="2">
    <source>
        <dbReference type="EMBL" id="PRQ22768.1"/>
    </source>
</evidence>
<name>A0A2P6PLG0_ROSCH</name>
<organism evidence="2 3">
    <name type="scientific">Rosa chinensis</name>
    <name type="common">China rose</name>
    <dbReference type="NCBI Taxonomy" id="74649"/>
    <lineage>
        <taxon>Eukaryota</taxon>
        <taxon>Viridiplantae</taxon>
        <taxon>Streptophyta</taxon>
        <taxon>Embryophyta</taxon>
        <taxon>Tracheophyta</taxon>
        <taxon>Spermatophyta</taxon>
        <taxon>Magnoliopsida</taxon>
        <taxon>eudicotyledons</taxon>
        <taxon>Gunneridae</taxon>
        <taxon>Pentapetalae</taxon>
        <taxon>rosids</taxon>
        <taxon>fabids</taxon>
        <taxon>Rosales</taxon>
        <taxon>Rosaceae</taxon>
        <taxon>Rosoideae</taxon>
        <taxon>Rosoideae incertae sedis</taxon>
        <taxon>Rosa</taxon>
    </lineage>
</organism>
<dbReference type="Proteomes" id="UP000238479">
    <property type="component" value="Chromosome 6"/>
</dbReference>
<evidence type="ECO:0000313" key="3">
    <source>
        <dbReference type="Proteomes" id="UP000238479"/>
    </source>
</evidence>
<dbReference type="GO" id="GO:0016491">
    <property type="term" value="F:oxidoreductase activity"/>
    <property type="evidence" value="ECO:0007669"/>
    <property type="project" value="InterPro"/>
</dbReference>
<protein>
    <submittedName>
        <fullName evidence="2">Putative oxidoreductase FAD/NAD(P)-binding protein</fullName>
    </submittedName>
</protein>
<dbReference type="SUPFAM" id="SSF52343">
    <property type="entry name" value="Ferredoxin reductase-like, C-terminal NADP-linked domain"/>
    <property type="match status" value="1"/>
</dbReference>
<dbReference type="Gramene" id="PRQ22768">
    <property type="protein sequence ID" value="PRQ22768"/>
    <property type="gene ID" value="RchiOBHm_Chr6g0253871"/>
</dbReference>
<dbReference type="EMBL" id="PDCK01000044">
    <property type="protein sequence ID" value="PRQ22768.1"/>
    <property type="molecule type" value="Genomic_DNA"/>
</dbReference>
<dbReference type="InterPro" id="IPR039261">
    <property type="entry name" value="FNR_nucleotide-bd"/>
</dbReference>
<dbReference type="PANTHER" id="PTHR47215">
    <property type="match status" value="1"/>
</dbReference>
<keyword evidence="3" id="KW-1185">Reference proteome</keyword>
<reference evidence="2 3" key="1">
    <citation type="journal article" date="2018" name="Nat. Genet.">
        <title>The Rosa genome provides new insights in the design of modern roses.</title>
        <authorList>
            <person name="Bendahmane M."/>
        </authorList>
    </citation>
    <scope>NUCLEOTIDE SEQUENCE [LARGE SCALE GENOMIC DNA]</scope>
    <source>
        <strain evidence="3">cv. Old Blush</strain>
    </source>
</reference>